<dbReference type="PANTHER" id="PTHR12110">
    <property type="entry name" value="HYDROXYPYRUVATE ISOMERASE"/>
    <property type="match status" value="1"/>
</dbReference>
<dbReference type="InterPro" id="IPR050312">
    <property type="entry name" value="IolE/XylAMocC-like"/>
</dbReference>
<dbReference type="Proteomes" id="UP000460221">
    <property type="component" value="Unassembled WGS sequence"/>
</dbReference>
<dbReference type="Gene3D" id="3.20.20.150">
    <property type="entry name" value="Divalent-metal-dependent TIM barrel enzymes"/>
    <property type="match status" value="1"/>
</dbReference>
<dbReference type="RefSeq" id="WP_322097908.1">
    <property type="nucleotide sequence ID" value="NZ_WLYK01000005.1"/>
</dbReference>
<reference evidence="2 3" key="1">
    <citation type="submission" date="2019-11" db="EMBL/GenBank/DDBJ databases">
        <authorList>
            <person name="Jiang L.-Q."/>
        </authorList>
    </citation>
    <scope>NUCLEOTIDE SEQUENCE [LARGE SCALE GENOMIC DNA]</scope>
    <source>
        <strain evidence="2 3">YIM 132087</strain>
    </source>
</reference>
<feature type="domain" description="Xylose isomerase-like TIM barrel" evidence="1">
    <location>
        <begin position="23"/>
        <end position="210"/>
    </location>
</feature>
<dbReference type="Pfam" id="PF01261">
    <property type="entry name" value="AP_endonuc_2"/>
    <property type="match status" value="1"/>
</dbReference>
<name>A0A7K1FNM0_9ACTN</name>
<dbReference type="PANTHER" id="PTHR12110:SF41">
    <property type="entry name" value="INOSOSE DEHYDRATASE"/>
    <property type="match status" value="1"/>
</dbReference>
<evidence type="ECO:0000313" key="3">
    <source>
        <dbReference type="Proteomes" id="UP000460221"/>
    </source>
</evidence>
<evidence type="ECO:0000313" key="2">
    <source>
        <dbReference type="EMBL" id="MTD14823.1"/>
    </source>
</evidence>
<evidence type="ECO:0000259" key="1">
    <source>
        <dbReference type="Pfam" id="PF01261"/>
    </source>
</evidence>
<dbReference type="AlphaFoldDB" id="A0A7K1FNM0"/>
<proteinExistence type="predicted"/>
<keyword evidence="3" id="KW-1185">Reference proteome</keyword>
<accession>A0A7K1FNM0</accession>
<protein>
    <submittedName>
        <fullName evidence="2">TIM barrel protein</fullName>
    </submittedName>
</protein>
<organism evidence="2 3">
    <name type="scientific">Nakamurella alba</name>
    <dbReference type="NCBI Taxonomy" id="2665158"/>
    <lineage>
        <taxon>Bacteria</taxon>
        <taxon>Bacillati</taxon>
        <taxon>Actinomycetota</taxon>
        <taxon>Actinomycetes</taxon>
        <taxon>Nakamurellales</taxon>
        <taxon>Nakamurellaceae</taxon>
        <taxon>Nakamurella</taxon>
    </lineage>
</organism>
<dbReference type="SUPFAM" id="SSF51658">
    <property type="entry name" value="Xylose isomerase-like"/>
    <property type="match status" value="1"/>
</dbReference>
<gene>
    <name evidence="2" type="ORF">GIS00_12815</name>
</gene>
<sequence length="245" mass="25124">MTSVQLYSVRDAFAADGYSDVLARLAAIGFDQVEPFDFANRADELAPALEAAGLTAPSGHVGLLSGDQEAIFAAAGRLGIGLVVEPFVPAEQWTDLADVQRIADGLNAAAGRAAELGLRVGYHNHAWELSTRIDGVAALEVLAGLLDPAVLLEVDTYWASVGGEDPVALLGRLGDRVAAIHIKDGPAGGVTADQVPAGQGTLPIRDIVAAAPASAIQVVEFDAYAGDIFEGVASSLAFLRAGTPA</sequence>
<dbReference type="InterPro" id="IPR013022">
    <property type="entry name" value="Xyl_isomerase-like_TIM-brl"/>
</dbReference>
<comment type="caution">
    <text evidence="2">The sequence shown here is derived from an EMBL/GenBank/DDBJ whole genome shotgun (WGS) entry which is preliminary data.</text>
</comment>
<dbReference type="EMBL" id="WLYK01000005">
    <property type="protein sequence ID" value="MTD14823.1"/>
    <property type="molecule type" value="Genomic_DNA"/>
</dbReference>
<dbReference type="InterPro" id="IPR036237">
    <property type="entry name" value="Xyl_isomerase-like_sf"/>
</dbReference>